<comment type="caution">
    <text evidence="2">The sequence shown here is derived from an EMBL/GenBank/DDBJ whole genome shotgun (WGS) entry which is preliminary data.</text>
</comment>
<proteinExistence type="predicted"/>
<organism evidence="2 3">
    <name type="scientific">Halovivax cerinus</name>
    <dbReference type="NCBI Taxonomy" id="1487865"/>
    <lineage>
        <taxon>Archaea</taxon>
        <taxon>Methanobacteriati</taxon>
        <taxon>Methanobacteriota</taxon>
        <taxon>Stenosarchaea group</taxon>
        <taxon>Halobacteria</taxon>
        <taxon>Halobacteriales</taxon>
        <taxon>Natrialbaceae</taxon>
        <taxon>Halovivax</taxon>
    </lineage>
</organism>
<dbReference type="GeneID" id="73903773"/>
<feature type="region of interest" description="Disordered" evidence="1">
    <location>
        <begin position="237"/>
        <end position="305"/>
    </location>
</feature>
<dbReference type="RefSeq" id="WP_256531057.1">
    <property type="nucleotide sequence ID" value="NZ_CP101824.1"/>
</dbReference>
<evidence type="ECO:0000313" key="3">
    <source>
        <dbReference type="Proteomes" id="UP001595846"/>
    </source>
</evidence>
<gene>
    <name evidence="2" type="ORF">ACFOUR_10105</name>
</gene>
<accession>A0ABD5NNS4</accession>
<evidence type="ECO:0000256" key="1">
    <source>
        <dbReference type="SAM" id="MobiDB-lite"/>
    </source>
</evidence>
<protein>
    <submittedName>
        <fullName evidence="2">Uncharacterized protein</fullName>
    </submittedName>
</protein>
<dbReference type="EMBL" id="JBHSAQ010000006">
    <property type="protein sequence ID" value="MFC3958717.1"/>
    <property type="molecule type" value="Genomic_DNA"/>
</dbReference>
<feature type="compositionally biased region" description="Basic and acidic residues" evidence="1">
    <location>
        <begin position="280"/>
        <end position="305"/>
    </location>
</feature>
<dbReference type="Proteomes" id="UP001595846">
    <property type="component" value="Unassembled WGS sequence"/>
</dbReference>
<feature type="compositionally biased region" description="Polar residues" evidence="1">
    <location>
        <begin position="250"/>
        <end position="265"/>
    </location>
</feature>
<dbReference type="AlphaFoldDB" id="A0ABD5NNS4"/>
<reference evidence="2 3" key="1">
    <citation type="journal article" date="2019" name="Int. J. Syst. Evol. Microbiol.">
        <title>The Global Catalogue of Microorganisms (GCM) 10K type strain sequencing project: providing services to taxonomists for standard genome sequencing and annotation.</title>
        <authorList>
            <consortium name="The Broad Institute Genomics Platform"/>
            <consortium name="The Broad Institute Genome Sequencing Center for Infectious Disease"/>
            <person name="Wu L."/>
            <person name="Ma J."/>
        </authorList>
    </citation>
    <scope>NUCLEOTIDE SEQUENCE [LARGE SCALE GENOMIC DNA]</scope>
    <source>
        <strain evidence="2 3">IBRC-M 10256</strain>
    </source>
</reference>
<name>A0ABD5NNS4_9EURY</name>
<keyword evidence="3" id="KW-1185">Reference proteome</keyword>
<evidence type="ECO:0000313" key="2">
    <source>
        <dbReference type="EMBL" id="MFC3958717.1"/>
    </source>
</evidence>
<sequence>MTDDFTDRLTAVESTLESLATDVADDLGDADGANDSDAIGTDVEAIVTILREAEKLLDAIDVSELPDAIDGATVREAIELGEIPDALRGDDATVVQLRQVIRAIDLGRTLGAMDVTDVWESKRAIESATNELDDEDTGGALGGVLGGGDDDTGLLGGGDGVLDDVAGDLAEGDLIETDMDDVADTAADELKRDVDIADGDASEYQAVIQQQAIEGVDAFREALLKTHGTFERIVEANREKMRQQDRSPHSRNPTAASTIPTTRSDVASVPNYATMPRTVRHSDGPTRTHIYGDRFRREREKRGYD</sequence>
<feature type="compositionally biased region" description="Basic and acidic residues" evidence="1">
    <location>
        <begin position="237"/>
        <end position="248"/>
    </location>
</feature>